<comment type="caution">
    <text evidence="2">The sequence shown here is derived from an EMBL/GenBank/DDBJ whole genome shotgun (WGS) entry which is preliminary data.</text>
</comment>
<proteinExistence type="predicted"/>
<organism evidence="2 3">
    <name type="scientific">Pleurodeles waltl</name>
    <name type="common">Iberian ribbed newt</name>
    <dbReference type="NCBI Taxonomy" id="8319"/>
    <lineage>
        <taxon>Eukaryota</taxon>
        <taxon>Metazoa</taxon>
        <taxon>Chordata</taxon>
        <taxon>Craniata</taxon>
        <taxon>Vertebrata</taxon>
        <taxon>Euteleostomi</taxon>
        <taxon>Amphibia</taxon>
        <taxon>Batrachia</taxon>
        <taxon>Caudata</taxon>
        <taxon>Salamandroidea</taxon>
        <taxon>Salamandridae</taxon>
        <taxon>Pleurodelinae</taxon>
        <taxon>Pleurodeles</taxon>
    </lineage>
</organism>
<evidence type="ECO:0000256" key="1">
    <source>
        <dbReference type="SAM" id="MobiDB-lite"/>
    </source>
</evidence>
<feature type="region of interest" description="Disordered" evidence="1">
    <location>
        <begin position="1"/>
        <end position="101"/>
    </location>
</feature>
<name>A0AAV7LNA7_PLEWA</name>
<dbReference type="EMBL" id="JANPWB010000015">
    <property type="protein sequence ID" value="KAJ1092557.1"/>
    <property type="molecule type" value="Genomic_DNA"/>
</dbReference>
<accession>A0AAV7LNA7</accession>
<dbReference type="Proteomes" id="UP001066276">
    <property type="component" value="Chromosome 11"/>
</dbReference>
<dbReference type="AlphaFoldDB" id="A0AAV7LNA7"/>
<evidence type="ECO:0000313" key="2">
    <source>
        <dbReference type="EMBL" id="KAJ1092557.1"/>
    </source>
</evidence>
<protein>
    <submittedName>
        <fullName evidence="2">Uncharacterized protein</fullName>
    </submittedName>
</protein>
<keyword evidence="3" id="KW-1185">Reference proteome</keyword>
<sequence length="101" mass="10338">MGDRRRAGQRRAITAEGRAETATGPGPAPVSGAGQGPWPDRRWCSSGRSGHRPGAEGAVGAPHQLRCVCGPPSLAVTRSPGCDETAPGETTRRRGPGIKSA</sequence>
<reference evidence="2" key="1">
    <citation type="journal article" date="2022" name="bioRxiv">
        <title>Sequencing and chromosome-scale assembly of the giantPleurodeles waltlgenome.</title>
        <authorList>
            <person name="Brown T."/>
            <person name="Elewa A."/>
            <person name="Iarovenko S."/>
            <person name="Subramanian E."/>
            <person name="Araus A.J."/>
            <person name="Petzold A."/>
            <person name="Susuki M."/>
            <person name="Suzuki K.-i.T."/>
            <person name="Hayashi T."/>
            <person name="Toyoda A."/>
            <person name="Oliveira C."/>
            <person name="Osipova E."/>
            <person name="Leigh N.D."/>
            <person name="Simon A."/>
            <person name="Yun M.H."/>
        </authorList>
    </citation>
    <scope>NUCLEOTIDE SEQUENCE</scope>
    <source>
        <strain evidence="2">20211129_DDA</strain>
        <tissue evidence="2">Liver</tissue>
    </source>
</reference>
<evidence type="ECO:0000313" key="3">
    <source>
        <dbReference type="Proteomes" id="UP001066276"/>
    </source>
</evidence>
<gene>
    <name evidence="2" type="ORF">NDU88_005667</name>
</gene>